<dbReference type="InterPro" id="IPR005084">
    <property type="entry name" value="CBM6"/>
</dbReference>
<dbReference type="PROSITE" id="PS51175">
    <property type="entry name" value="CBM6"/>
    <property type="match status" value="1"/>
</dbReference>
<evidence type="ECO:0000313" key="5">
    <source>
        <dbReference type="Proteomes" id="UP000228758"/>
    </source>
</evidence>
<dbReference type="InterPro" id="IPR005198">
    <property type="entry name" value="Glyco_hydro_76"/>
</dbReference>
<evidence type="ECO:0000313" key="4">
    <source>
        <dbReference type="EMBL" id="PJJ73637.1"/>
    </source>
</evidence>
<dbReference type="Gene3D" id="2.60.120.260">
    <property type="entry name" value="Galactose-binding domain-like"/>
    <property type="match status" value="1"/>
</dbReference>
<accession>A0A2M9CP03</accession>
<dbReference type="SUPFAM" id="SSF48208">
    <property type="entry name" value="Six-hairpin glycosidases"/>
    <property type="match status" value="1"/>
</dbReference>
<dbReference type="GO" id="GO:0005975">
    <property type="term" value="P:carbohydrate metabolic process"/>
    <property type="evidence" value="ECO:0007669"/>
    <property type="project" value="InterPro"/>
</dbReference>
<dbReference type="Gene3D" id="1.50.10.20">
    <property type="match status" value="1"/>
</dbReference>
<dbReference type="PANTHER" id="PTHR47791:SF3">
    <property type="entry name" value="MEIOTICALLY UP-REGULATED GENE 191 PROTEIN"/>
    <property type="match status" value="1"/>
</dbReference>
<keyword evidence="1 2" id="KW-0732">Signal</keyword>
<gene>
    <name evidence="4" type="ORF">CLV46_3231</name>
</gene>
<dbReference type="InterPro" id="IPR008979">
    <property type="entry name" value="Galactose-bd-like_sf"/>
</dbReference>
<feature type="chain" id="PRO_5014980628" evidence="2">
    <location>
        <begin position="28"/>
        <end position="509"/>
    </location>
</feature>
<dbReference type="PANTHER" id="PTHR47791">
    <property type="entry name" value="MEIOTICALLY UP-REGULATED GENE 191 PROTEIN"/>
    <property type="match status" value="1"/>
</dbReference>
<reference evidence="4 5" key="1">
    <citation type="submission" date="2017-11" db="EMBL/GenBank/DDBJ databases">
        <title>Genomic Encyclopedia of Archaeal and Bacterial Type Strains, Phase II (KMG-II): From Individual Species to Whole Genera.</title>
        <authorList>
            <person name="Goeker M."/>
        </authorList>
    </citation>
    <scope>NUCLEOTIDE SEQUENCE [LARGE SCALE GENOMIC DNA]</scope>
    <source>
        <strain evidence="4 5">DSM 27393</strain>
    </source>
</reference>
<feature type="domain" description="CBM6" evidence="3">
    <location>
        <begin position="383"/>
        <end position="506"/>
    </location>
</feature>
<comment type="caution">
    <text evidence="4">The sequence shown here is derived from an EMBL/GenBank/DDBJ whole genome shotgun (WGS) entry which is preliminary data.</text>
</comment>
<dbReference type="InterPro" id="IPR008928">
    <property type="entry name" value="6-hairpin_glycosidase_sf"/>
</dbReference>
<evidence type="ECO:0000256" key="2">
    <source>
        <dbReference type="SAM" id="SignalP"/>
    </source>
</evidence>
<dbReference type="InterPro" id="IPR053169">
    <property type="entry name" value="MUG_Protein"/>
</dbReference>
<dbReference type="RefSeq" id="WP_100365699.1">
    <property type="nucleotide sequence ID" value="NZ_PGFF01000001.1"/>
</dbReference>
<dbReference type="SMART" id="SM00606">
    <property type="entry name" value="CBD_IV"/>
    <property type="match status" value="1"/>
</dbReference>
<protein>
    <submittedName>
        <fullName evidence="4">Putative alpha-1,6-mannanase (GH76 family)</fullName>
    </submittedName>
</protein>
<organism evidence="4 5">
    <name type="scientific">Diaminobutyricimonas aerilata</name>
    <dbReference type="NCBI Taxonomy" id="1162967"/>
    <lineage>
        <taxon>Bacteria</taxon>
        <taxon>Bacillati</taxon>
        <taxon>Actinomycetota</taxon>
        <taxon>Actinomycetes</taxon>
        <taxon>Micrococcales</taxon>
        <taxon>Microbacteriaceae</taxon>
        <taxon>Diaminobutyricimonas</taxon>
    </lineage>
</organism>
<keyword evidence="5" id="KW-1185">Reference proteome</keyword>
<dbReference type="GO" id="GO:0030246">
    <property type="term" value="F:carbohydrate binding"/>
    <property type="evidence" value="ECO:0007669"/>
    <property type="project" value="InterPro"/>
</dbReference>
<dbReference type="Pfam" id="PF03663">
    <property type="entry name" value="Glyco_hydro_76"/>
    <property type="match status" value="1"/>
</dbReference>
<name>A0A2M9CP03_9MICO</name>
<proteinExistence type="predicted"/>
<dbReference type="EMBL" id="PGFF01000001">
    <property type="protein sequence ID" value="PJJ73637.1"/>
    <property type="molecule type" value="Genomic_DNA"/>
</dbReference>
<evidence type="ECO:0000259" key="3">
    <source>
        <dbReference type="PROSITE" id="PS51175"/>
    </source>
</evidence>
<dbReference type="OrthoDB" id="2505409at2"/>
<dbReference type="Proteomes" id="UP000228758">
    <property type="component" value="Unassembled WGS sequence"/>
</dbReference>
<sequence>MKRRMLLAASLALATATAVGVSVPATALTTDQATDAFESFVDVYWDPQKQYFYTYSDRVVHPEHAHGPEGGLYTDYWWEAQLWHTVMDRYERAGDAQSRAMIDQVFDGFQAAYPKWNENDWNDDIGWWAQGAIRAYDLTGDKEYLKFARKAFDFIAKYEDSTYGGGIWWKNVDIGNGSLNQKNVATNGAAIETAVRLYEETGKKKYLETAQRLFAWLDSSFVREDGKVSDHFAGAGELTGWEFTYNQGNFAGAALALYRATGEERYLDRAVLAVDWAVDNLTNSGVFLNEGDNDTGGFKAVLTRVMRDLIDDGGQEQYEAVLTLNASAAAHSVNSQGIGSIDWASPAPEPEQGAIQSLAAGGVAAITNQAEPDGDAGIAEGTGVYEPENSARDRVNTESSNPGFTGRGYLAGWIADGSKVTFHVNVAASGERDVTLRYAAGAGDATRHLRVNGELLPVVTLPGTNGWGNWQQVTVPLTLDEGHNSIEVIAPIGGGNYVNLDSLTVELTE</sequence>
<dbReference type="AlphaFoldDB" id="A0A2M9CP03"/>
<feature type="signal peptide" evidence="2">
    <location>
        <begin position="1"/>
        <end position="27"/>
    </location>
</feature>
<evidence type="ECO:0000256" key="1">
    <source>
        <dbReference type="ARBA" id="ARBA00022729"/>
    </source>
</evidence>
<dbReference type="SUPFAM" id="SSF49785">
    <property type="entry name" value="Galactose-binding domain-like"/>
    <property type="match status" value="1"/>
</dbReference>
<dbReference type="InterPro" id="IPR006584">
    <property type="entry name" value="Cellulose-bd_IV"/>
</dbReference>
<dbReference type="Pfam" id="PF03422">
    <property type="entry name" value="CBM_6"/>
    <property type="match status" value="1"/>
</dbReference>